<keyword evidence="3" id="KW-1185">Reference proteome</keyword>
<accession>A0A2K1XQE2</accession>
<dbReference type="Proteomes" id="UP000006729">
    <property type="component" value="Chromosome 14"/>
</dbReference>
<evidence type="ECO:0000313" key="2">
    <source>
        <dbReference type="EMBL" id="PNT02995.1"/>
    </source>
</evidence>
<dbReference type="STRING" id="3694.A0A2K1XQE2"/>
<sequence length="187" mass="21202">MKPTSLSVLNSSAMSSQQTVPRQQPEIREPKLSVRLNINNKRPTGNATDDVEGSLLKGNSNDEPRDHDHIFVQSVSKKKRVSNKKGIKKRSFSISLTKEEIELDFLQLTGEKPKRKPQKRDKDVRTKLDSLFPEDKIWFPVLYLLCKEKHHGIAMVNSFQTNASVRSSILRALISKSVTVAALKHMN</sequence>
<gene>
    <name evidence="2" type="ORF">POPTR_014G044600</name>
</gene>
<evidence type="ECO:0000256" key="1">
    <source>
        <dbReference type="SAM" id="MobiDB-lite"/>
    </source>
</evidence>
<proteinExistence type="predicted"/>
<organism evidence="2 3">
    <name type="scientific">Populus trichocarpa</name>
    <name type="common">Western balsam poplar</name>
    <name type="synonym">Populus balsamifera subsp. trichocarpa</name>
    <dbReference type="NCBI Taxonomy" id="3694"/>
    <lineage>
        <taxon>Eukaryota</taxon>
        <taxon>Viridiplantae</taxon>
        <taxon>Streptophyta</taxon>
        <taxon>Embryophyta</taxon>
        <taxon>Tracheophyta</taxon>
        <taxon>Spermatophyta</taxon>
        <taxon>Magnoliopsida</taxon>
        <taxon>eudicotyledons</taxon>
        <taxon>Gunneridae</taxon>
        <taxon>Pentapetalae</taxon>
        <taxon>rosids</taxon>
        <taxon>fabids</taxon>
        <taxon>Malpighiales</taxon>
        <taxon>Salicaceae</taxon>
        <taxon>Saliceae</taxon>
        <taxon>Populus</taxon>
    </lineage>
</organism>
<dbReference type="InParanoid" id="A0A2K1XQE2"/>
<protein>
    <submittedName>
        <fullName evidence="2">Uncharacterized protein</fullName>
    </submittedName>
</protein>
<dbReference type="Pfam" id="PF07797">
    <property type="entry name" value="DUF1639"/>
    <property type="match status" value="1"/>
</dbReference>
<feature type="region of interest" description="Disordered" evidence="1">
    <location>
        <begin position="1"/>
        <end position="67"/>
    </location>
</feature>
<name>A0A2K1XQE2_POPTR</name>
<dbReference type="AlphaFoldDB" id="A0A2K1XQE2"/>
<evidence type="ECO:0000313" key="3">
    <source>
        <dbReference type="Proteomes" id="UP000006729"/>
    </source>
</evidence>
<dbReference type="EMBL" id="CM009303">
    <property type="protein sequence ID" value="PNT02995.1"/>
    <property type="molecule type" value="Genomic_DNA"/>
</dbReference>
<dbReference type="PANTHER" id="PTHR33130:SF41">
    <property type="entry name" value="NEUROFILAMENT HEAVY POLYPEPTIDE-LIKE"/>
    <property type="match status" value="1"/>
</dbReference>
<feature type="compositionally biased region" description="Low complexity" evidence="1">
    <location>
        <begin position="1"/>
        <end position="16"/>
    </location>
</feature>
<feature type="compositionally biased region" description="Polar residues" evidence="1">
    <location>
        <begin position="36"/>
        <end position="47"/>
    </location>
</feature>
<dbReference type="InterPro" id="IPR012438">
    <property type="entry name" value="DUF1639"/>
</dbReference>
<reference evidence="2 3" key="1">
    <citation type="journal article" date="2006" name="Science">
        <title>The genome of black cottonwood, Populus trichocarpa (Torr. &amp; Gray).</title>
        <authorList>
            <person name="Tuskan G.A."/>
            <person name="Difazio S."/>
            <person name="Jansson S."/>
            <person name="Bohlmann J."/>
            <person name="Grigoriev I."/>
            <person name="Hellsten U."/>
            <person name="Putnam N."/>
            <person name="Ralph S."/>
            <person name="Rombauts S."/>
            <person name="Salamov A."/>
            <person name="Schein J."/>
            <person name="Sterck L."/>
            <person name="Aerts A."/>
            <person name="Bhalerao R.R."/>
            <person name="Bhalerao R.P."/>
            <person name="Blaudez D."/>
            <person name="Boerjan W."/>
            <person name="Brun A."/>
            <person name="Brunner A."/>
            <person name="Busov V."/>
            <person name="Campbell M."/>
            <person name="Carlson J."/>
            <person name="Chalot M."/>
            <person name="Chapman J."/>
            <person name="Chen G.L."/>
            <person name="Cooper D."/>
            <person name="Coutinho P.M."/>
            <person name="Couturier J."/>
            <person name="Covert S."/>
            <person name="Cronk Q."/>
            <person name="Cunningham R."/>
            <person name="Davis J."/>
            <person name="Degroeve S."/>
            <person name="Dejardin A."/>
            <person name="Depamphilis C."/>
            <person name="Detter J."/>
            <person name="Dirks B."/>
            <person name="Dubchak I."/>
            <person name="Duplessis S."/>
            <person name="Ehlting J."/>
            <person name="Ellis B."/>
            <person name="Gendler K."/>
            <person name="Goodstein D."/>
            <person name="Gribskov M."/>
            <person name="Grimwood J."/>
            <person name="Groover A."/>
            <person name="Gunter L."/>
            <person name="Hamberger B."/>
            <person name="Heinze B."/>
            <person name="Helariutta Y."/>
            <person name="Henrissat B."/>
            <person name="Holligan D."/>
            <person name="Holt R."/>
            <person name="Huang W."/>
            <person name="Islam-Faridi N."/>
            <person name="Jones S."/>
            <person name="Jones-Rhoades M."/>
            <person name="Jorgensen R."/>
            <person name="Joshi C."/>
            <person name="Kangasjarvi J."/>
            <person name="Karlsson J."/>
            <person name="Kelleher C."/>
            <person name="Kirkpatrick R."/>
            <person name="Kirst M."/>
            <person name="Kohler A."/>
            <person name="Kalluri U."/>
            <person name="Larimer F."/>
            <person name="Leebens-Mack J."/>
            <person name="Leple J.C."/>
            <person name="Locascio P."/>
            <person name="Lou Y."/>
            <person name="Lucas S."/>
            <person name="Martin F."/>
            <person name="Montanini B."/>
            <person name="Napoli C."/>
            <person name="Nelson D.R."/>
            <person name="Nelson C."/>
            <person name="Nieminen K."/>
            <person name="Nilsson O."/>
            <person name="Pereda V."/>
            <person name="Peter G."/>
            <person name="Philippe R."/>
            <person name="Pilate G."/>
            <person name="Poliakov A."/>
            <person name="Razumovskaya J."/>
            <person name="Richardson P."/>
            <person name="Rinaldi C."/>
            <person name="Ritland K."/>
            <person name="Rouze P."/>
            <person name="Ryaboy D."/>
            <person name="Schmutz J."/>
            <person name="Schrader J."/>
            <person name="Segerman B."/>
            <person name="Shin H."/>
            <person name="Siddiqui A."/>
            <person name="Sterky F."/>
            <person name="Terry A."/>
            <person name="Tsai C.J."/>
            <person name="Uberbacher E."/>
            <person name="Unneberg P."/>
            <person name="Vahala J."/>
            <person name="Wall K."/>
            <person name="Wessler S."/>
            <person name="Yang G."/>
            <person name="Yin T."/>
            <person name="Douglas C."/>
            <person name="Marra M."/>
            <person name="Sandberg G."/>
            <person name="Van de Peer Y."/>
            <person name="Rokhsar D."/>
        </authorList>
    </citation>
    <scope>NUCLEOTIDE SEQUENCE [LARGE SCALE GENOMIC DNA]</scope>
    <source>
        <strain evidence="3">cv. Nisqually</strain>
    </source>
</reference>
<dbReference type="PANTHER" id="PTHR33130">
    <property type="entry name" value="PUTATIVE (DUF1639)-RELATED"/>
    <property type="match status" value="1"/>
</dbReference>